<accession>A0A060XFH2</accession>
<dbReference type="PROSITE" id="PS50297">
    <property type="entry name" value="ANK_REP_REGION"/>
    <property type="match status" value="1"/>
</dbReference>
<dbReference type="GO" id="GO:2000134">
    <property type="term" value="P:negative regulation of G1/S transition of mitotic cell cycle"/>
    <property type="evidence" value="ECO:0007669"/>
    <property type="project" value="TreeGrafter"/>
</dbReference>
<reference evidence="3" key="2">
    <citation type="submission" date="2014-03" db="EMBL/GenBank/DDBJ databases">
        <authorList>
            <person name="Genoscope - CEA"/>
        </authorList>
    </citation>
    <scope>NUCLEOTIDE SEQUENCE</scope>
</reference>
<keyword evidence="2" id="KW-0812">Transmembrane</keyword>
<dbReference type="GO" id="GO:0005654">
    <property type="term" value="C:nucleoplasm"/>
    <property type="evidence" value="ECO:0007669"/>
    <property type="project" value="TreeGrafter"/>
</dbReference>
<keyword evidence="1" id="KW-0040">ANK repeat</keyword>
<dbReference type="STRING" id="8022.A0A060XFH2"/>
<proteinExistence type="predicted"/>
<dbReference type="Pfam" id="PF12796">
    <property type="entry name" value="Ank_2"/>
    <property type="match status" value="1"/>
</dbReference>
<reference evidence="3" key="1">
    <citation type="journal article" date="2014" name="Nat. Commun.">
        <title>The rainbow trout genome provides novel insights into evolution after whole-genome duplication in vertebrates.</title>
        <authorList>
            <person name="Berthelot C."/>
            <person name="Brunet F."/>
            <person name="Chalopin D."/>
            <person name="Juanchich A."/>
            <person name="Bernard M."/>
            <person name="Noel B."/>
            <person name="Bento P."/>
            <person name="Da Silva C."/>
            <person name="Labadie K."/>
            <person name="Alberti A."/>
            <person name="Aury J.M."/>
            <person name="Louis A."/>
            <person name="Dehais P."/>
            <person name="Bardou P."/>
            <person name="Montfort J."/>
            <person name="Klopp C."/>
            <person name="Cabau C."/>
            <person name="Gaspin C."/>
            <person name="Thorgaard G.H."/>
            <person name="Boussaha M."/>
            <person name="Quillet E."/>
            <person name="Guyomard R."/>
            <person name="Galiana D."/>
            <person name="Bobe J."/>
            <person name="Volff J.N."/>
            <person name="Genet C."/>
            <person name="Wincker P."/>
            <person name="Jaillon O."/>
            <person name="Roest Crollius H."/>
            <person name="Guiguen Y."/>
        </authorList>
    </citation>
    <scope>NUCLEOTIDE SEQUENCE [LARGE SCALE GENOMIC DNA]</scope>
</reference>
<evidence type="ECO:0000256" key="1">
    <source>
        <dbReference type="PROSITE-ProRule" id="PRU00023"/>
    </source>
</evidence>
<dbReference type="InterPro" id="IPR052838">
    <property type="entry name" value="Myosin-XVI"/>
</dbReference>
<dbReference type="GO" id="GO:0048471">
    <property type="term" value="C:perinuclear region of cytoplasm"/>
    <property type="evidence" value="ECO:0007669"/>
    <property type="project" value="TreeGrafter"/>
</dbReference>
<dbReference type="Gene3D" id="1.25.40.20">
    <property type="entry name" value="Ankyrin repeat-containing domain"/>
    <property type="match status" value="1"/>
</dbReference>
<dbReference type="Proteomes" id="UP000193380">
    <property type="component" value="Unassembled WGS sequence"/>
</dbReference>
<evidence type="ECO:0000313" key="3">
    <source>
        <dbReference type="EMBL" id="CDQ78186.1"/>
    </source>
</evidence>
<dbReference type="InterPro" id="IPR002110">
    <property type="entry name" value="Ankyrin_rpt"/>
</dbReference>
<evidence type="ECO:0000313" key="4">
    <source>
        <dbReference type="Proteomes" id="UP000193380"/>
    </source>
</evidence>
<dbReference type="EMBL" id="FR905300">
    <property type="protein sequence ID" value="CDQ78186.1"/>
    <property type="molecule type" value="Genomic_DNA"/>
</dbReference>
<dbReference type="PANTHER" id="PTHR47335:SF1">
    <property type="entry name" value="UNCONVENTIONAL MYOSIN-XVI"/>
    <property type="match status" value="1"/>
</dbReference>
<feature type="repeat" description="ANK" evidence="1">
    <location>
        <begin position="36"/>
        <end position="68"/>
    </location>
</feature>
<protein>
    <submittedName>
        <fullName evidence="3">Uncharacterized protein</fullName>
    </submittedName>
</protein>
<dbReference type="SMART" id="SM00248">
    <property type="entry name" value="ANK"/>
    <property type="match status" value="2"/>
</dbReference>
<keyword evidence="2" id="KW-0472">Membrane</keyword>
<name>A0A060XFH2_ONCMY</name>
<dbReference type="GO" id="GO:0019903">
    <property type="term" value="F:protein phosphatase binding"/>
    <property type="evidence" value="ECO:0007669"/>
    <property type="project" value="TreeGrafter"/>
</dbReference>
<dbReference type="GO" id="GO:0043491">
    <property type="term" value="P:phosphatidylinositol 3-kinase/protein kinase B signal transduction"/>
    <property type="evidence" value="ECO:0007669"/>
    <property type="project" value="TreeGrafter"/>
</dbReference>
<dbReference type="PANTHER" id="PTHR47335">
    <property type="entry name" value="UNCONVENTIONAL MYOSIN-XVI"/>
    <property type="match status" value="1"/>
</dbReference>
<dbReference type="SUPFAM" id="SSF48403">
    <property type="entry name" value="Ankyrin repeat"/>
    <property type="match status" value="1"/>
</dbReference>
<dbReference type="GO" id="GO:0016459">
    <property type="term" value="C:myosin complex"/>
    <property type="evidence" value="ECO:0007669"/>
    <property type="project" value="TreeGrafter"/>
</dbReference>
<evidence type="ECO:0000256" key="2">
    <source>
        <dbReference type="SAM" id="Phobius"/>
    </source>
</evidence>
<dbReference type="InterPro" id="IPR036770">
    <property type="entry name" value="Ankyrin_rpt-contain_sf"/>
</dbReference>
<sequence>MCSHTKLHVCISLSLFYVAVLRLLKERADPNTPISSGGSLLHLCARHDNVFAAEVLIERGLNVNLQDEDLWTALHIACVCDHADMVLLLLLVRNTHTRKHARTHTYTVEVGSETESGL</sequence>
<dbReference type="AlphaFoldDB" id="A0A060XFH2"/>
<keyword evidence="2" id="KW-1133">Transmembrane helix</keyword>
<organism evidence="3 4">
    <name type="scientific">Oncorhynchus mykiss</name>
    <name type="common">Rainbow trout</name>
    <name type="synonym">Salmo gairdneri</name>
    <dbReference type="NCBI Taxonomy" id="8022"/>
    <lineage>
        <taxon>Eukaryota</taxon>
        <taxon>Metazoa</taxon>
        <taxon>Chordata</taxon>
        <taxon>Craniata</taxon>
        <taxon>Vertebrata</taxon>
        <taxon>Euteleostomi</taxon>
        <taxon>Actinopterygii</taxon>
        <taxon>Neopterygii</taxon>
        <taxon>Teleostei</taxon>
        <taxon>Protacanthopterygii</taxon>
        <taxon>Salmoniformes</taxon>
        <taxon>Salmonidae</taxon>
        <taxon>Salmoninae</taxon>
        <taxon>Oncorhynchus</taxon>
    </lineage>
</organism>
<dbReference type="GO" id="GO:0048812">
    <property type="term" value="P:neuron projection morphogenesis"/>
    <property type="evidence" value="ECO:0007669"/>
    <property type="project" value="TreeGrafter"/>
</dbReference>
<feature type="transmembrane region" description="Helical" evidence="2">
    <location>
        <begin position="7"/>
        <end position="24"/>
    </location>
</feature>
<dbReference type="GO" id="GO:0051015">
    <property type="term" value="F:actin filament binding"/>
    <property type="evidence" value="ECO:0007669"/>
    <property type="project" value="TreeGrafter"/>
</dbReference>
<feature type="transmembrane region" description="Helical" evidence="2">
    <location>
        <begin position="70"/>
        <end position="92"/>
    </location>
</feature>
<dbReference type="PROSITE" id="PS50088">
    <property type="entry name" value="ANK_REPEAT"/>
    <property type="match status" value="1"/>
</dbReference>
<dbReference type="PaxDb" id="8022-A0A060XFH2"/>
<gene>
    <name evidence="3" type="ORF">GSONMT00026858001</name>
</gene>